<evidence type="ECO:0000256" key="7">
    <source>
        <dbReference type="ARBA" id="ARBA00023033"/>
    </source>
</evidence>
<evidence type="ECO:0000256" key="3">
    <source>
        <dbReference type="ARBA" id="ARBA00022617"/>
    </source>
</evidence>
<evidence type="ECO:0000256" key="5">
    <source>
        <dbReference type="ARBA" id="ARBA00023002"/>
    </source>
</evidence>
<organism evidence="11 12">
    <name type="scientific">Dichomitus squalens</name>
    <dbReference type="NCBI Taxonomy" id="114155"/>
    <lineage>
        <taxon>Eukaryota</taxon>
        <taxon>Fungi</taxon>
        <taxon>Dikarya</taxon>
        <taxon>Basidiomycota</taxon>
        <taxon>Agaricomycotina</taxon>
        <taxon>Agaricomycetes</taxon>
        <taxon>Polyporales</taxon>
        <taxon>Polyporaceae</taxon>
        <taxon>Dichomitus</taxon>
    </lineage>
</organism>
<keyword evidence="10" id="KW-0812">Transmembrane</keyword>
<name>A0A4Q9PP04_9APHY</name>
<evidence type="ECO:0000256" key="6">
    <source>
        <dbReference type="ARBA" id="ARBA00023004"/>
    </source>
</evidence>
<dbReference type="PANTHER" id="PTHR24286:SF24">
    <property type="entry name" value="LANOSTEROL 14-ALPHA DEMETHYLASE"/>
    <property type="match status" value="1"/>
</dbReference>
<dbReference type="Gene3D" id="1.10.630.10">
    <property type="entry name" value="Cytochrome P450"/>
    <property type="match status" value="2"/>
</dbReference>
<dbReference type="Pfam" id="PF00067">
    <property type="entry name" value="p450"/>
    <property type="match status" value="1"/>
</dbReference>
<feature type="region of interest" description="Disordered" evidence="9">
    <location>
        <begin position="460"/>
        <end position="505"/>
    </location>
</feature>
<dbReference type="GO" id="GO:0004497">
    <property type="term" value="F:monooxygenase activity"/>
    <property type="evidence" value="ECO:0007669"/>
    <property type="project" value="UniProtKB-KW"/>
</dbReference>
<dbReference type="EMBL" id="ML145158">
    <property type="protein sequence ID" value="TBU56030.1"/>
    <property type="molecule type" value="Genomic_DNA"/>
</dbReference>
<sequence>MEKRTGLFSARVRSSPRPVSLPFIPTGKIRPGGSLALGLGVRRLQQVEIPIYRICPCPAPSLVPHKASHFPLYPRVVSCAVITNLFMTMYPLGFLPLFCTFLPYSVAVNAALLVPVIVLAVWSYAVFAPRPSSAKDADDVYPVHLPGSSLAHILPFFQRRFDFINQGFELAGQAIYQFSLLRNPVIVLSGEAARRDFFQAKDLDLGAGFRFLSGAVRSRNTFCCRTPSSSSRDRSQLTLTVPSLQIPMLPGVTTDLGPGRVALIYKRLATTQTSESLSRLIPQILEDSRRTINAWGNSGILDPFDRVPELIFQTSVRSLAFSELAEDPATVKRLRELYDTLDTATTPATVLFPWLPSPTAVRKLLATKRIYDIIGKTLDDRMKNGIARDDTPQMLIDAGDERMIIIGFVMGLLVAGARSTGTTASWLITFLSGHPEWREKAADEVRRLIMNHAAQLRCSSEPRTTFAGSTEDASCSAQDQPERQSHQPPSSAPAEPSPASPPLSSLTASLASIPLSAWENDTPVLDSLIRETLRVAEPHVAMRQYLPLSHSSEKEVRAPHAYAKTLYLGGRAIPPGAYVMYPFSDVHLSSDVYQNPWRWDPGRAEMGLKAPYSYVGMGAGTTICQGKRLATLELKLVTAQVVLGFGELRAVDARGLPLPELPRPNWNDVLTCKPPPGSCYVRFERTVEVDAL</sequence>
<keyword evidence="10" id="KW-0472">Membrane</keyword>
<evidence type="ECO:0000256" key="2">
    <source>
        <dbReference type="ARBA" id="ARBA00010617"/>
    </source>
</evidence>
<comment type="similarity">
    <text evidence="2">Belongs to the cytochrome P450 family.</text>
</comment>
<evidence type="ECO:0000256" key="9">
    <source>
        <dbReference type="SAM" id="MobiDB-lite"/>
    </source>
</evidence>
<evidence type="ECO:0000313" key="11">
    <source>
        <dbReference type="EMBL" id="TBU56030.1"/>
    </source>
</evidence>
<feature type="transmembrane region" description="Helical" evidence="10">
    <location>
        <begin position="104"/>
        <end position="127"/>
    </location>
</feature>
<dbReference type="InterPro" id="IPR036396">
    <property type="entry name" value="Cyt_P450_sf"/>
</dbReference>
<evidence type="ECO:0000256" key="10">
    <source>
        <dbReference type="SAM" id="Phobius"/>
    </source>
</evidence>
<dbReference type="GO" id="GO:0020037">
    <property type="term" value="F:heme binding"/>
    <property type="evidence" value="ECO:0007669"/>
    <property type="project" value="InterPro"/>
</dbReference>
<evidence type="ECO:0000313" key="12">
    <source>
        <dbReference type="Proteomes" id="UP000292082"/>
    </source>
</evidence>
<reference evidence="11 12" key="1">
    <citation type="submission" date="2019-01" db="EMBL/GenBank/DDBJ databases">
        <title>Draft genome sequences of three monokaryotic isolates of the white-rot basidiomycete fungus Dichomitus squalens.</title>
        <authorList>
            <consortium name="DOE Joint Genome Institute"/>
            <person name="Lopez S.C."/>
            <person name="Andreopoulos B."/>
            <person name="Pangilinan J."/>
            <person name="Lipzen A."/>
            <person name="Riley R."/>
            <person name="Ahrendt S."/>
            <person name="Ng V."/>
            <person name="Barry K."/>
            <person name="Daum C."/>
            <person name="Grigoriev I.V."/>
            <person name="Hilden K.S."/>
            <person name="Makela M.R."/>
            <person name="de Vries R.P."/>
        </authorList>
    </citation>
    <scope>NUCLEOTIDE SEQUENCE [LARGE SCALE GENOMIC DNA]</scope>
    <source>
        <strain evidence="11 12">CBS 464.89</strain>
    </source>
</reference>
<evidence type="ECO:0000256" key="8">
    <source>
        <dbReference type="PIRSR" id="PIRSR602401-1"/>
    </source>
</evidence>
<dbReference type="GO" id="GO:0005506">
    <property type="term" value="F:iron ion binding"/>
    <property type="evidence" value="ECO:0007669"/>
    <property type="project" value="InterPro"/>
</dbReference>
<dbReference type="InterPro" id="IPR002401">
    <property type="entry name" value="Cyt_P450_E_grp-I"/>
</dbReference>
<dbReference type="Proteomes" id="UP000292082">
    <property type="component" value="Unassembled WGS sequence"/>
</dbReference>
<protein>
    <submittedName>
        <fullName evidence="11">Cytochrome P450</fullName>
    </submittedName>
</protein>
<dbReference type="PRINTS" id="PR00385">
    <property type="entry name" value="P450"/>
</dbReference>
<accession>A0A4Q9PP04</accession>
<feature type="compositionally biased region" description="Polar residues" evidence="9">
    <location>
        <begin position="460"/>
        <end position="479"/>
    </location>
</feature>
<keyword evidence="3 8" id="KW-0349">Heme</keyword>
<comment type="cofactor">
    <cofactor evidence="1 8">
        <name>heme</name>
        <dbReference type="ChEBI" id="CHEBI:30413"/>
    </cofactor>
</comment>
<keyword evidence="5" id="KW-0560">Oxidoreductase</keyword>
<dbReference type="PANTHER" id="PTHR24286">
    <property type="entry name" value="CYTOCHROME P450 26"/>
    <property type="match status" value="1"/>
</dbReference>
<dbReference type="SUPFAM" id="SSF48264">
    <property type="entry name" value="Cytochrome P450"/>
    <property type="match status" value="1"/>
</dbReference>
<keyword evidence="6 8" id="KW-0408">Iron</keyword>
<dbReference type="STRING" id="114155.A0A4Q9PP04"/>
<keyword evidence="4 8" id="KW-0479">Metal-binding</keyword>
<dbReference type="GO" id="GO:0016125">
    <property type="term" value="P:sterol metabolic process"/>
    <property type="evidence" value="ECO:0007669"/>
    <property type="project" value="TreeGrafter"/>
</dbReference>
<evidence type="ECO:0000256" key="1">
    <source>
        <dbReference type="ARBA" id="ARBA00001971"/>
    </source>
</evidence>
<keyword evidence="10" id="KW-1133">Transmembrane helix</keyword>
<feature type="transmembrane region" description="Helical" evidence="10">
    <location>
        <begin position="76"/>
        <end position="98"/>
    </location>
</feature>
<feature type="binding site" description="axial binding residue" evidence="8">
    <location>
        <position position="624"/>
    </location>
    <ligand>
        <name>heme</name>
        <dbReference type="ChEBI" id="CHEBI:30413"/>
    </ligand>
    <ligandPart>
        <name>Fe</name>
        <dbReference type="ChEBI" id="CHEBI:18248"/>
    </ligandPart>
</feature>
<gene>
    <name evidence="11" type="ORF">BD310DRAFT_932200</name>
</gene>
<keyword evidence="7" id="KW-0503">Monooxygenase</keyword>
<proteinExistence type="inferred from homology"/>
<keyword evidence="12" id="KW-1185">Reference proteome</keyword>
<dbReference type="GO" id="GO:0016705">
    <property type="term" value="F:oxidoreductase activity, acting on paired donors, with incorporation or reduction of molecular oxygen"/>
    <property type="evidence" value="ECO:0007669"/>
    <property type="project" value="InterPro"/>
</dbReference>
<evidence type="ECO:0000256" key="4">
    <source>
        <dbReference type="ARBA" id="ARBA00022723"/>
    </source>
</evidence>
<dbReference type="InterPro" id="IPR001128">
    <property type="entry name" value="Cyt_P450"/>
</dbReference>
<dbReference type="AlphaFoldDB" id="A0A4Q9PP04"/>
<dbReference type="PRINTS" id="PR00463">
    <property type="entry name" value="EP450I"/>
</dbReference>